<keyword evidence="3" id="KW-0804">Transcription</keyword>
<dbReference type="Pfam" id="PF12833">
    <property type="entry name" value="HTH_18"/>
    <property type="match status" value="1"/>
</dbReference>
<dbReference type="EMBL" id="VSSQ01012365">
    <property type="protein sequence ID" value="MPM49061.1"/>
    <property type="molecule type" value="Genomic_DNA"/>
</dbReference>
<dbReference type="AlphaFoldDB" id="A0A645A9T4"/>
<dbReference type="PROSITE" id="PS01124">
    <property type="entry name" value="HTH_ARAC_FAMILY_2"/>
    <property type="match status" value="1"/>
</dbReference>
<proteinExistence type="predicted"/>
<dbReference type="InterPro" id="IPR050204">
    <property type="entry name" value="AraC_XylS_family_regulators"/>
</dbReference>
<name>A0A645A9T4_9ZZZZ</name>
<dbReference type="InterPro" id="IPR018060">
    <property type="entry name" value="HTH_AraC"/>
</dbReference>
<organism evidence="5">
    <name type="scientific">bioreactor metagenome</name>
    <dbReference type="NCBI Taxonomy" id="1076179"/>
    <lineage>
        <taxon>unclassified sequences</taxon>
        <taxon>metagenomes</taxon>
        <taxon>ecological metagenomes</taxon>
    </lineage>
</organism>
<gene>
    <name evidence="5" type="primary">rhaR_92</name>
    <name evidence="5" type="ORF">SDC9_95789</name>
</gene>
<keyword evidence="1" id="KW-0805">Transcription regulation</keyword>
<dbReference type="SMART" id="SM00342">
    <property type="entry name" value="HTH_ARAC"/>
    <property type="match status" value="1"/>
</dbReference>
<feature type="domain" description="HTH araC/xylS-type" evidence="4">
    <location>
        <begin position="49"/>
        <end position="147"/>
    </location>
</feature>
<evidence type="ECO:0000256" key="3">
    <source>
        <dbReference type="ARBA" id="ARBA00023163"/>
    </source>
</evidence>
<comment type="caution">
    <text evidence="5">The sequence shown here is derived from an EMBL/GenBank/DDBJ whole genome shotgun (WGS) entry which is preliminary data.</text>
</comment>
<dbReference type="PANTHER" id="PTHR46796">
    <property type="entry name" value="HTH-TYPE TRANSCRIPTIONAL ACTIVATOR RHAS-RELATED"/>
    <property type="match status" value="1"/>
</dbReference>
<evidence type="ECO:0000313" key="5">
    <source>
        <dbReference type="EMBL" id="MPM49061.1"/>
    </source>
</evidence>
<dbReference type="InterPro" id="IPR020449">
    <property type="entry name" value="Tscrpt_reg_AraC-type_HTH"/>
</dbReference>
<accession>A0A645A9T4</accession>
<reference evidence="5" key="1">
    <citation type="submission" date="2019-08" db="EMBL/GenBank/DDBJ databases">
        <authorList>
            <person name="Kucharzyk K."/>
            <person name="Murdoch R.W."/>
            <person name="Higgins S."/>
            <person name="Loffler F."/>
        </authorList>
    </citation>
    <scope>NUCLEOTIDE SEQUENCE</scope>
</reference>
<evidence type="ECO:0000256" key="2">
    <source>
        <dbReference type="ARBA" id="ARBA00023125"/>
    </source>
</evidence>
<dbReference type="PRINTS" id="PR00032">
    <property type="entry name" value="HTHARAC"/>
</dbReference>
<keyword evidence="2" id="KW-0238">DNA-binding</keyword>
<evidence type="ECO:0000259" key="4">
    <source>
        <dbReference type="PROSITE" id="PS01124"/>
    </source>
</evidence>
<sequence>MWQLVEHPEQPGERVDLAAHALELLLTVCRHCVVDGQPGARMRNAYAVSRIVDYLDHHFTADVSLAELAAKFAMSVSVFRKKFRAVTGVSAIDYLINLRLRHAMTLLLEKSLPISAVALRSGFGDSNYFTRQFHLRFGMTPSRFAGLDAGEQQRLLQEGAADLVVDGPRDRNAEARPRRGK</sequence>
<dbReference type="GO" id="GO:0003700">
    <property type="term" value="F:DNA-binding transcription factor activity"/>
    <property type="evidence" value="ECO:0007669"/>
    <property type="project" value="InterPro"/>
</dbReference>
<dbReference type="InterPro" id="IPR009057">
    <property type="entry name" value="Homeodomain-like_sf"/>
</dbReference>
<dbReference type="GO" id="GO:0043565">
    <property type="term" value="F:sequence-specific DNA binding"/>
    <property type="evidence" value="ECO:0007669"/>
    <property type="project" value="InterPro"/>
</dbReference>
<protein>
    <submittedName>
        <fullName evidence="5">HTH-type transcriptional activator RhaR</fullName>
    </submittedName>
</protein>
<evidence type="ECO:0000256" key="1">
    <source>
        <dbReference type="ARBA" id="ARBA00023015"/>
    </source>
</evidence>
<dbReference type="SUPFAM" id="SSF46689">
    <property type="entry name" value="Homeodomain-like"/>
    <property type="match status" value="2"/>
</dbReference>
<dbReference type="Gene3D" id="1.10.10.60">
    <property type="entry name" value="Homeodomain-like"/>
    <property type="match status" value="2"/>
</dbReference>